<feature type="region of interest" description="Disordered" evidence="1">
    <location>
        <begin position="198"/>
        <end position="228"/>
    </location>
</feature>
<dbReference type="EMBL" id="QVIG01000001">
    <property type="protein sequence ID" value="RGD58066.1"/>
    <property type="molecule type" value="Genomic_DNA"/>
</dbReference>
<sequence>MPDYFDRLVAKGGPGGDTVRVRPRLPGPFERIETLGAAPPPVGEAAASGREAGQPGPAPLPRPSAAPRPLPSEGPLRPALREAPPTPPAALPLPRTPLLVTPPLAPARVAPAAPAGPGTEGTAARPVAVPAVTAPVRPSGPEQAATPPPATGRLGVAPAARRPAAAGARAAAQAARGRQRPAERVVRVQIGRVEVRAAERAPAGPRRAAAARPSPALDLGAYLDRERP</sequence>
<feature type="compositionally biased region" description="Pro residues" evidence="1">
    <location>
        <begin position="84"/>
        <end position="95"/>
    </location>
</feature>
<dbReference type="RefSeq" id="WP_117486733.1">
    <property type="nucleotide sequence ID" value="NZ_QVIG01000001.1"/>
</dbReference>
<evidence type="ECO:0000256" key="1">
    <source>
        <dbReference type="SAM" id="MobiDB-lite"/>
    </source>
</evidence>
<accession>A0A372ZQD0</accession>
<evidence type="ECO:0000313" key="2">
    <source>
        <dbReference type="EMBL" id="RGD58066.1"/>
    </source>
</evidence>
<keyword evidence="3" id="KW-1185">Reference proteome</keyword>
<feature type="compositionally biased region" description="Low complexity" evidence="1">
    <location>
        <begin position="43"/>
        <end position="55"/>
    </location>
</feature>
<comment type="caution">
    <text evidence="2">The sequence shown here is derived from an EMBL/GenBank/DDBJ whole genome shotgun (WGS) entry which is preliminary data.</text>
</comment>
<dbReference type="Proteomes" id="UP000263377">
    <property type="component" value="Unassembled WGS sequence"/>
</dbReference>
<name>A0A372ZQD0_9ACTN</name>
<feature type="region of interest" description="Disordered" evidence="1">
    <location>
        <begin position="1"/>
        <end position="183"/>
    </location>
</feature>
<feature type="compositionally biased region" description="Low complexity" evidence="1">
    <location>
        <begin position="157"/>
        <end position="176"/>
    </location>
</feature>
<feature type="compositionally biased region" description="Low complexity" evidence="1">
    <location>
        <begin position="74"/>
        <end position="83"/>
    </location>
</feature>
<proteinExistence type="predicted"/>
<organism evidence="2 3">
    <name type="scientific">Kitasatospora xanthocidica</name>
    <dbReference type="NCBI Taxonomy" id="83382"/>
    <lineage>
        <taxon>Bacteria</taxon>
        <taxon>Bacillati</taxon>
        <taxon>Actinomycetota</taxon>
        <taxon>Actinomycetes</taxon>
        <taxon>Kitasatosporales</taxon>
        <taxon>Streptomycetaceae</taxon>
        <taxon>Kitasatospora</taxon>
    </lineage>
</organism>
<evidence type="ECO:0000313" key="3">
    <source>
        <dbReference type="Proteomes" id="UP000263377"/>
    </source>
</evidence>
<gene>
    <name evidence="2" type="ORF">DR950_09925</name>
</gene>
<dbReference type="AlphaFoldDB" id="A0A372ZQD0"/>
<reference evidence="2 3" key="1">
    <citation type="submission" date="2018-08" db="EMBL/GenBank/DDBJ databases">
        <title>Diversity &amp; Physiological Properties of Lignin-Decomposing Actinobacteria from Soil.</title>
        <authorList>
            <person name="Roh S.G."/>
            <person name="Kim S.B."/>
        </authorList>
    </citation>
    <scope>NUCLEOTIDE SEQUENCE [LARGE SCALE GENOMIC DNA]</scope>
    <source>
        <strain evidence="2 3">MMS17-GH009</strain>
    </source>
</reference>
<feature type="compositionally biased region" description="Low complexity" evidence="1">
    <location>
        <begin position="200"/>
        <end position="212"/>
    </location>
</feature>
<feature type="compositionally biased region" description="Pro residues" evidence="1">
    <location>
        <begin position="56"/>
        <end position="72"/>
    </location>
</feature>
<feature type="compositionally biased region" description="Low complexity" evidence="1">
    <location>
        <begin position="96"/>
        <end position="137"/>
    </location>
</feature>
<protein>
    <submittedName>
        <fullName evidence="2">Uncharacterized protein</fullName>
    </submittedName>
</protein>